<protein>
    <recommendedName>
        <fullName evidence="1">LTD domain-containing protein</fullName>
    </recommendedName>
</protein>
<dbReference type="InterPro" id="IPR036415">
    <property type="entry name" value="Lamin_tail_dom_sf"/>
</dbReference>
<evidence type="ECO:0000259" key="1">
    <source>
        <dbReference type="PROSITE" id="PS51841"/>
    </source>
</evidence>
<organism evidence="2 3">
    <name type="scientific">Neolewinella maritima</name>
    <dbReference type="NCBI Taxonomy" id="1383882"/>
    <lineage>
        <taxon>Bacteria</taxon>
        <taxon>Pseudomonadati</taxon>
        <taxon>Bacteroidota</taxon>
        <taxon>Saprospiria</taxon>
        <taxon>Saprospirales</taxon>
        <taxon>Lewinellaceae</taxon>
        <taxon>Neolewinella</taxon>
    </lineage>
</organism>
<dbReference type="Gene3D" id="2.60.120.260">
    <property type="entry name" value="Galactose-binding domain-like"/>
    <property type="match status" value="1"/>
</dbReference>
<name>A0ABN8F2V1_9BACT</name>
<dbReference type="SUPFAM" id="SSF74853">
    <property type="entry name" value="Lamin A/C globular tail domain"/>
    <property type="match status" value="2"/>
</dbReference>
<evidence type="ECO:0000313" key="3">
    <source>
        <dbReference type="Proteomes" id="UP000837803"/>
    </source>
</evidence>
<dbReference type="InterPro" id="IPR001322">
    <property type="entry name" value="Lamin_tail_dom"/>
</dbReference>
<dbReference type="Proteomes" id="UP000837803">
    <property type="component" value="Unassembled WGS sequence"/>
</dbReference>
<accession>A0ABN8F2V1</accession>
<dbReference type="Pfam" id="PF08757">
    <property type="entry name" value="CotH"/>
    <property type="match status" value="1"/>
</dbReference>
<dbReference type="Pfam" id="PF13290">
    <property type="entry name" value="CHB_HEX_C_1"/>
    <property type="match status" value="1"/>
</dbReference>
<gene>
    <name evidence="2" type="ORF">LEM8419_00130</name>
</gene>
<dbReference type="Gene3D" id="2.60.40.1260">
    <property type="entry name" value="Lamin Tail domain"/>
    <property type="match status" value="2"/>
</dbReference>
<dbReference type="PROSITE" id="PS51841">
    <property type="entry name" value="LTD"/>
    <property type="match status" value="2"/>
</dbReference>
<comment type="caution">
    <text evidence="2">The sequence shown here is derived from an EMBL/GenBank/DDBJ whole genome shotgun (WGS) entry which is preliminary data.</text>
</comment>
<reference evidence="2" key="1">
    <citation type="submission" date="2021-12" db="EMBL/GenBank/DDBJ databases">
        <authorList>
            <person name="Rodrigo-Torres L."/>
            <person name="Arahal R. D."/>
            <person name="Lucena T."/>
        </authorList>
    </citation>
    <scope>NUCLEOTIDE SEQUENCE</scope>
    <source>
        <strain evidence="2">CECT 8419</strain>
    </source>
</reference>
<dbReference type="InterPro" id="IPR059177">
    <property type="entry name" value="GH29D-like_dom"/>
</dbReference>
<keyword evidence="3" id="KW-1185">Reference proteome</keyword>
<dbReference type="EMBL" id="CAKLPZ010000001">
    <property type="protein sequence ID" value="CAH0998800.1"/>
    <property type="molecule type" value="Genomic_DNA"/>
</dbReference>
<feature type="domain" description="LTD" evidence="1">
    <location>
        <begin position="916"/>
        <end position="1092"/>
    </location>
</feature>
<evidence type="ECO:0000313" key="2">
    <source>
        <dbReference type="EMBL" id="CAH0998800.1"/>
    </source>
</evidence>
<feature type="domain" description="LTD" evidence="1">
    <location>
        <begin position="20"/>
        <end position="179"/>
    </location>
</feature>
<dbReference type="RefSeq" id="WP_238749036.1">
    <property type="nucleotide sequence ID" value="NZ_CAKLPZ010000001.1"/>
</dbReference>
<dbReference type="InterPro" id="IPR014867">
    <property type="entry name" value="Spore_coat_CotH_CotH2/3/7"/>
</dbReference>
<dbReference type="Pfam" id="PF00932">
    <property type="entry name" value="LTD"/>
    <property type="match status" value="2"/>
</dbReference>
<proteinExistence type="predicted"/>
<sequence length="1179" mass="130003">MYTGLSIPSFSFRPGAVLLVLWLATATVYGQVYLNEASLANTSLPDEDGSFPDWFELYNVGPAPVDLTGWSVTDRADRPRKWVFQDGTLPAGGYLMLWASGKDRPTPSYPHALLTVGDAVRYVLPDSTVAASDWTGTTYDDTDWTGGATPLGYGSGELQTLLLRGTQTVFLRARFQVSDTAAIRGLVLDIDYDDAFVAYLNGVEIARAGLYGDRPDYQDRAARNAEPQFPQGRRPPSFPIADYAGLLREGDNVLAVQVHNRDTRSPDLYALPLLTAFLPTPAAAGFTPLPVLEYAERSRHTNFSLSSAGEQLYLYDAAGRLVNQLSCPPAPTGTSTGRPPNQLNATVFFATPTPGAANTTPAYLGTITDRVSFSRPGGPTTPFSLILSGAGPGREIRYTTDATTPTATSPRYEGPLAIEQTTVVRAAVFGSDRLPSATYSQTYLIGASHTLPTVSLVTDPDNLFSNERGIYVLGPGRHGDYPYFGANIWQDWERPVQFAFRDADGSGGTDLNAGLKIFGGWSRAQSQRSLSLFARGAYGDSAIDYPLFPDRPYEDYQSVVLRNSGNDWMNTMLRDAAIAGLYRNADLETLAYRPVATYLNGSYWGLYNLREKVNEHYLASRSGYPTDEINLLELGGDVVHGQRSGYDTLIDYVQNHTLEDPEHYQYVAGEVDVANFILYHVVQIYFNNTDWPANNNKFWRPDGGRWRWILFDTDFGFGLSTSTDYTNNSLYRALEAESSGWRGQYYASTLLRATLANENFRHQLINRFADEMNSRLLPERVHQHIDTLAAAIAPEMPQHFARWNKDFSTWTDRLDRMKDYATRRPAVMKRHLLDYFNLPAYHPLHLQNATPEGGYVRLNTLTITEGDWTGDYFEDVPVRLTAVARTGYTFRHWTGDVFSSDPVLVLNPNQALTVVPVFEAVAETKSMVVINEIHYASADAADSGDWIELYNPGSATLDLSDWEVKDNDDSHSFRLPTGSSLAPQGYLLIAQDVARFTTQYPSVSEVVGDLEFGLSGQGDAVRLYDAGGQLQDEVYYTDAAPWPTDFTGDDRTIALRHPTSDNALGQQWFAAGAGTPLLPNGNKAAGSRRPSDPSLSIALRPNPVLDRATVRIRMQEAGPVTIGIYNSSGQRLGTVISRSLPAGESFVPIDVRSLPLGMYILQVIASSDVGAVALRFLRQ</sequence>